<dbReference type="AlphaFoldDB" id="A0A317PUJ4"/>
<keyword evidence="2" id="KW-1185">Reference proteome</keyword>
<evidence type="ECO:0000313" key="2">
    <source>
        <dbReference type="Proteomes" id="UP000246964"/>
    </source>
</evidence>
<comment type="caution">
    <text evidence="1">The sequence shown here is derived from an EMBL/GenBank/DDBJ whole genome shotgun (WGS) entry which is preliminary data.</text>
</comment>
<protein>
    <submittedName>
        <fullName evidence="1">Uncharacterized protein</fullName>
    </submittedName>
</protein>
<reference evidence="1 2" key="1">
    <citation type="submission" date="2018-05" db="EMBL/GenBank/DDBJ databases">
        <title>Freshwater and sediment microbial communities from various areas in North America, analyzing microbe dynamics in response to fracking.</title>
        <authorList>
            <person name="Lamendella R."/>
        </authorList>
    </citation>
    <scope>NUCLEOTIDE SEQUENCE [LARGE SCALE GENOMIC DNA]</scope>
    <source>
        <strain evidence="1 2">125B1</strain>
    </source>
</reference>
<sequence length="106" mass="11992">MAKWIAVVLGGLLLLTNGFWLYSAIDLAVTEKYRQQGEYEAEHRIEALESLCNKLVGGMPKSEAVKLLNELSPEFEAYEKEGRLNTIWLSFKVNEQGNVINEEACQ</sequence>
<evidence type="ECO:0000313" key="1">
    <source>
        <dbReference type="EMBL" id="PWW05926.1"/>
    </source>
</evidence>
<dbReference type="OrthoDB" id="7064861at2"/>
<dbReference type="Proteomes" id="UP000246964">
    <property type="component" value="Unassembled WGS sequence"/>
</dbReference>
<dbReference type="EMBL" id="QGTT01000036">
    <property type="protein sequence ID" value="PWW05926.1"/>
    <property type="molecule type" value="Genomic_DNA"/>
</dbReference>
<organism evidence="1 2">
    <name type="scientific">Pseudidiomarina maritima</name>
    <dbReference type="NCBI Taxonomy" id="519453"/>
    <lineage>
        <taxon>Bacteria</taxon>
        <taxon>Pseudomonadati</taxon>
        <taxon>Pseudomonadota</taxon>
        <taxon>Gammaproteobacteria</taxon>
        <taxon>Alteromonadales</taxon>
        <taxon>Idiomarinaceae</taxon>
        <taxon>Pseudidiomarina</taxon>
    </lineage>
</organism>
<accession>A0A317PUJ4</accession>
<name>A0A317PUJ4_9GAMM</name>
<proteinExistence type="predicted"/>
<dbReference type="RefSeq" id="WP_110077076.1">
    <property type="nucleotide sequence ID" value="NZ_QGTT01000036.1"/>
</dbReference>
<gene>
    <name evidence="1" type="ORF">DET45_1362</name>
</gene>